<dbReference type="InterPro" id="IPR000305">
    <property type="entry name" value="GIY-YIG_endonuc"/>
</dbReference>
<comment type="caution">
    <text evidence="3">The sequence shown here is derived from an EMBL/GenBank/DDBJ whole genome shotgun (WGS) entry which is preliminary data.</text>
</comment>
<dbReference type="STRING" id="1280953.HOC_08834"/>
<keyword evidence="4" id="KW-1185">Reference proteome</keyword>
<organism evidence="3 4">
    <name type="scientific">Hyphomonas oceanitis SCH89</name>
    <dbReference type="NCBI Taxonomy" id="1280953"/>
    <lineage>
        <taxon>Bacteria</taxon>
        <taxon>Pseudomonadati</taxon>
        <taxon>Pseudomonadota</taxon>
        <taxon>Alphaproteobacteria</taxon>
        <taxon>Hyphomonadales</taxon>
        <taxon>Hyphomonadaceae</taxon>
        <taxon>Hyphomonas</taxon>
    </lineage>
</organism>
<evidence type="ECO:0000256" key="1">
    <source>
        <dbReference type="ARBA" id="ARBA00007435"/>
    </source>
</evidence>
<dbReference type="EMBL" id="ARYL01000011">
    <property type="protein sequence ID" value="KDA02789.1"/>
    <property type="molecule type" value="Genomic_DNA"/>
</dbReference>
<dbReference type="InterPro" id="IPR035901">
    <property type="entry name" value="GIY-YIG_endonuc_sf"/>
</dbReference>
<dbReference type="PANTHER" id="PTHR34477">
    <property type="entry name" value="UPF0213 PROTEIN YHBQ"/>
    <property type="match status" value="1"/>
</dbReference>
<accession>A0A059G7T1</accession>
<dbReference type="Gene3D" id="3.40.1440.10">
    <property type="entry name" value="GIY-YIG endonuclease"/>
    <property type="match status" value="1"/>
</dbReference>
<dbReference type="SUPFAM" id="SSF82771">
    <property type="entry name" value="GIY-YIG endonuclease"/>
    <property type="match status" value="1"/>
</dbReference>
<dbReference type="RefSeq" id="WP_035537644.1">
    <property type="nucleotide sequence ID" value="NZ_ARYL01000011.1"/>
</dbReference>
<evidence type="ECO:0000313" key="3">
    <source>
        <dbReference type="EMBL" id="KDA02789.1"/>
    </source>
</evidence>
<name>A0A059G7T1_9PROT</name>
<dbReference type="Proteomes" id="UP000024942">
    <property type="component" value="Unassembled WGS sequence"/>
</dbReference>
<reference evidence="3 4" key="1">
    <citation type="journal article" date="2014" name="Antonie Van Leeuwenhoek">
        <title>Hyphomonas beringensis sp. nov. and Hyphomonas chukchiensis sp. nov., isolated from surface seawater of the Bering Sea and Chukchi Sea.</title>
        <authorList>
            <person name="Li C."/>
            <person name="Lai Q."/>
            <person name="Li G."/>
            <person name="Dong C."/>
            <person name="Wang J."/>
            <person name="Liao Y."/>
            <person name="Shao Z."/>
        </authorList>
    </citation>
    <scope>NUCLEOTIDE SEQUENCE [LARGE SCALE GENOMIC DNA]</scope>
    <source>
        <strain evidence="3 4">SCH89</strain>
    </source>
</reference>
<feature type="domain" description="GIY-YIG" evidence="2">
    <location>
        <begin position="1"/>
        <end position="77"/>
    </location>
</feature>
<dbReference type="PATRIC" id="fig|1280953.3.peg.1786"/>
<dbReference type="OrthoDB" id="287318at2"/>
<evidence type="ECO:0000259" key="2">
    <source>
        <dbReference type="PROSITE" id="PS50164"/>
    </source>
</evidence>
<dbReference type="Pfam" id="PF01541">
    <property type="entry name" value="GIY-YIG"/>
    <property type="match status" value="1"/>
</dbReference>
<gene>
    <name evidence="3" type="ORF">HOC_08834</name>
</gene>
<dbReference type="AlphaFoldDB" id="A0A059G7T1"/>
<dbReference type="PANTHER" id="PTHR34477:SF5">
    <property type="entry name" value="BSL5627 PROTEIN"/>
    <property type="match status" value="1"/>
</dbReference>
<dbReference type="CDD" id="cd10448">
    <property type="entry name" value="GIY-YIG_unchar_3"/>
    <property type="match status" value="1"/>
</dbReference>
<protein>
    <submittedName>
        <fullName evidence="3">Excinuclease ABC subunit C</fullName>
    </submittedName>
</protein>
<evidence type="ECO:0000313" key="4">
    <source>
        <dbReference type="Proteomes" id="UP000024942"/>
    </source>
</evidence>
<dbReference type="InterPro" id="IPR050190">
    <property type="entry name" value="UPF0213_domain"/>
</dbReference>
<dbReference type="eggNOG" id="COG2827">
    <property type="taxonomic scope" value="Bacteria"/>
</dbReference>
<comment type="similarity">
    <text evidence="1">Belongs to the UPF0213 family.</text>
</comment>
<proteinExistence type="inferred from homology"/>
<dbReference type="PROSITE" id="PS50164">
    <property type="entry name" value="GIY_YIG"/>
    <property type="match status" value="1"/>
</dbReference>
<sequence>MAFYVYIMASQKIGTLYTGHTDDIAYRTWNHREGRGAAFTRQHSVKRLVWYEVHESRESAKTREYQIKKWKRAWKIRLIEEANPDWRDLYFTLNQ</sequence>